<keyword evidence="2 7" id="KW-0436">Ligase</keyword>
<dbReference type="SUPFAM" id="SSF52402">
    <property type="entry name" value="Adenine nucleotide alpha hydrolases-like"/>
    <property type="match status" value="1"/>
</dbReference>
<dbReference type="NCBIfam" id="TIGR02432">
    <property type="entry name" value="lysidine_TilS_N"/>
    <property type="match status" value="1"/>
</dbReference>
<reference evidence="11 12" key="1">
    <citation type="submission" date="2022-03" db="EMBL/GenBank/DDBJ databases">
        <title>Isotopic signatures of nitrous oxide derived from detoxification processes.</title>
        <authorList>
            <person name="Behrendt U."/>
            <person name="Buchen C."/>
            <person name="Well R."/>
            <person name="Ulrich A."/>
            <person name="Rohe L."/>
            <person name="Kolb S."/>
            <person name="Schloter M."/>
            <person name="Horn M.A."/>
            <person name="Augustin J."/>
        </authorList>
    </citation>
    <scope>NUCLEOTIDE SEQUENCE [LARGE SCALE GENOMIC DNA]</scope>
    <source>
        <strain evidence="11 12">S4-C24</strain>
    </source>
</reference>
<accession>A0ABY3WC88</accession>
<dbReference type="PANTHER" id="PTHR43033:SF1">
    <property type="entry name" value="TRNA(ILE)-LYSIDINE SYNTHASE-RELATED"/>
    <property type="match status" value="1"/>
</dbReference>
<dbReference type="RefSeq" id="WP_241914051.1">
    <property type="nucleotide sequence ID" value="NZ_CP093326.1"/>
</dbReference>
<dbReference type="InterPro" id="IPR012795">
    <property type="entry name" value="tRNA_Ile_lys_synt_N"/>
</dbReference>
<evidence type="ECO:0000313" key="12">
    <source>
        <dbReference type="Proteomes" id="UP000829069"/>
    </source>
</evidence>
<keyword evidence="5 7" id="KW-0067">ATP-binding</keyword>
<comment type="function">
    <text evidence="7">Ligates lysine onto the cytidine present at position 34 of the AUA codon-specific tRNA(Ile) that contains the anticodon CAU, in an ATP-dependent manner. Cytidine is converted to lysidine, thus changing the amino acid specificity of the tRNA from methionine to isoleucine.</text>
</comment>
<dbReference type="Pfam" id="PF09179">
    <property type="entry name" value="TilS"/>
    <property type="match status" value="1"/>
</dbReference>
<evidence type="ECO:0000256" key="2">
    <source>
        <dbReference type="ARBA" id="ARBA00022598"/>
    </source>
</evidence>
<name>A0ABY3WC88_9MICC</name>
<dbReference type="CDD" id="cd01992">
    <property type="entry name" value="TilS_N"/>
    <property type="match status" value="1"/>
</dbReference>
<evidence type="ECO:0000256" key="8">
    <source>
        <dbReference type="SAM" id="MobiDB-lite"/>
    </source>
</evidence>
<gene>
    <name evidence="7 11" type="primary">tilS</name>
    <name evidence="11" type="ORF">MNQ99_00565</name>
</gene>
<keyword evidence="3 7" id="KW-0819">tRNA processing</keyword>
<comment type="similarity">
    <text evidence="7">Belongs to the tRNA(Ile)-lysidine synthase family.</text>
</comment>
<dbReference type="InterPro" id="IPR015262">
    <property type="entry name" value="tRNA_Ile_lys_synt_subst-bd"/>
</dbReference>
<evidence type="ECO:0000256" key="7">
    <source>
        <dbReference type="HAMAP-Rule" id="MF_01161"/>
    </source>
</evidence>
<dbReference type="GO" id="GO:0032267">
    <property type="term" value="F:tRNA(Ile)-lysidine synthase activity"/>
    <property type="evidence" value="ECO:0007669"/>
    <property type="project" value="UniProtKB-EC"/>
</dbReference>
<dbReference type="InterPro" id="IPR011063">
    <property type="entry name" value="TilS/TtcA_N"/>
</dbReference>
<evidence type="ECO:0000259" key="10">
    <source>
        <dbReference type="Pfam" id="PF09179"/>
    </source>
</evidence>
<keyword evidence="4 7" id="KW-0547">Nucleotide-binding</keyword>
<dbReference type="EC" id="6.3.4.19" evidence="7"/>
<keyword evidence="12" id="KW-1185">Reference proteome</keyword>
<dbReference type="InterPro" id="IPR012094">
    <property type="entry name" value="tRNA_Ile_lys_synt"/>
</dbReference>
<evidence type="ECO:0000256" key="6">
    <source>
        <dbReference type="ARBA" id="ARBA00048539"/>
    </source>
</evidence>
<dbReference type="SUPFAM" id="SSF82829">
    <property type="entry name" value="MesJ substrate recognition domain-like"/>
    <property type="match status" value="1"/>
</dbReference>
<keyword evidence="1 7" id="KW-0963">Cytoplasm</keyword>
<evidence type="ECO:0000256" key="3">
    <source>
        <dbReference type="ARBA" id="ARBA00022694"/>
    </source>
</evidence>
<evidence type="ECO:0000256" key="4">
    <source>
        <dbReference type="ARBA" id="ARBA00022741"/>
    </source>
</evidence>
<dbReference type="HAMAP" id="MF_01161">
    <property type="entry name" value="tRNA_Ile_lys_synt"/>
    <property type="match status" value="1"/>
</dbReference>
<evidence type="ECO:0000256" key="1">
    <source>
        <dbReference type="ARBA" id="ARBA00022490"/>
    </source>
</evidence>
<evidence type="ECO:0000313" key="11">
    <source>
        <dbReference type="EMBL" id="UNK45917.1"/>
    </source>
</evidence>
<organism evidence="11 12">
    <name type="scientific">Arthrobacter sulfonylureivorans</name>
    <dbReference type="NCBI Taxonomy" id="2486855"/>
    <lineage>
        <taxon>Bacteria</taxon>
        <taxon>Bacillati</taxon>
        <taxon>Actinomycetota</taxon>
        <taxon>Actinomycetes</taxon>
        <taxon>Micrococcales</taxon>
        <taxon>Micrococcaceae</taxon>
        <taxon>Arthrobacter</taxon>
    </lineage>
</organism>
<dbReference type="EMBL" id="CP093326">
    <property type="protein sequence ID" value="UNK45917.1"/>
    <property type="molecule type" value="Genomic_DNA"/>
</dbReference>
<comment type="domain">
    <text evidence="7">The N-terminal region contains the highly conserved SGGXDS motif, predicted to be a P-loop motif involved in ATP binding.</text>
</comment>
<dbReference type="Proteomes" id="UP000829069">
    <property type="component" value="Chromosome"/>
</dbReference>
<evidence type="ECO:0000256" key="5">
    <source>
        <dbReference type="ARBA" id="ARBA00022840"/>
    </source>
</evidence>
<evidence type="ECO:0000259" key="9">
    <source>
        <dbReference type="Pfam" id="PF01171"/>
    </source>
</evidence>
<comment type="catalytic activity">
    <reaction evidence="6 7">
        <text>cytidine(34) in tRNA(Ile2) + L-lysine + ATP = lysidine(34) in tRNA(Ile2) + AMP + diphosphate + H(+)</text>
        <dbReference type="Rhea" id="RHEA:43744"/>
        <dbReference type="Rhea" id="RHEA-COMP:10625"/>
        <dbReference type="Rhea" id="RHEA-COMP:10670"/>
        <dbReference type="ChEBI" id="CHEBI:15378"/>
        <dbReference type="ChEBI" id="CHEBI:30616"/>
        <dbReference type="ChEBI" id="CHEBI:32551"/>
        <dbReference type="ChEBI" id="CHEBI:33019"/>
        <dbReference type="ChEBI" id="CHEBI:82748"/>
        <dbReference type="ChEBI" id="CHEBI:83665"/>
        <dbReference type="ChEBI" id="CHEBI:456215"/>
        <dbReference type="EC" id="6.3.4.19"/>
    </reaction>
</comment>
<feature type="domain" description="tRNA(Ile)-lysidine synthase substrate-binding" evidence="10">
    <location>
        <begin position="279"/>
        <end position="339"/>
    </location>
</feature>
<dbReference type="Gene3D" id="3.40.50.620">
    <property type="entry name" value="HUPs"/>
    <property type="match status" value="1"/>
</dbReference>
<dbReference type="PANTHER" id="PTHR43033">
    <property type="entry name" value="TRNA(ILE)-LYSIDINE SYNTHASE-RELATED"/>
    <property type="match status" value="1"/>
</dbReference>
<dbReference type="InterPro" id="IPR014729">
    <property type="entry name" value="Rossmann-like_a/b/a_fold"/>
</dbReference>
<dbReference type="Gene3D" id="1.20.59.20">
    <property type="match status" value="1"/>
</dbReference>
<feature type="domain" description="tRNA(Ile)-lysidine/2-thiocytidine synthase N-terminal" evidence="9">
    <location>
        <begin position="46"/>
        <end position="226"/>
    </location>
</feature>
<protein>
    <recommendedName>
        <fullName evidence="7">tRNA(Ile)-lysidine synthase</fullName>
        <ecNumber evidence="7">6.3.4.19</ecNumber>
    </recommendedName>
    <alternativeName>
        <fullName evidence="7">tRNA(Ile)-2-lysyl-cytidine synthase</fullName>
    </alternativeName>
    <alternativeName>
        <fullName evidence="7">tRNA(Ile)-lysidine synthetase</fullName>
    </alternativeName>
</protein>
<proteinExistence type="inferred from homology"/>
<sequence>MSGAAADRRKPRLHPRVGAVRHQLRQALEEFGPAPATADSGGAPLLLVACSGGPDSLALAITAEFFNRPARNGVRPYRVGAVVVDHGLQAGSAEVAEGARLQLESLGLAPVQVRRVSVESAGMGPEAAARTARYAALDAAAAEFGAAAVLLGHTLDDQAEQVLLGLGRGSGTRSLAGMPVKRGQYLRPFLALRRRDTEDVCALAGLQPWQDPSNTDPRFMRSRIRTRVMPFLEDEMGPGVAEALWRSAQILAADAEYLQSQAAEEYRRVRLVTPDGVELQRDGMERLPAAMKHRVIALAAAELGGENPSYERLQAAETLLRRHGSAGPVQLAGFVSVYRRTNANTVPQDGTGYGNLVLRATGRSPGQSNR</sequence>
<dbReference type="Pfam" id="PF01171">
    <property type="entry name" value="ATP_bind_3"/>
    <property type="match status" value="1"/>
</dbReference>
<feature type="binding site" evidence="7">
    <location>
        <begin position="51"/>
        <end position="56"/>
    </location>
    <ligand>
        <name>ATP</name>
        <dbReference type="ChEBI" id="CHEBI:30616"/>
    </ligand>
</feature>
<comment type="subcellular location">
    <subcellularLocation>
        <location evidence="7">Cytoplasm</location>
    </subcellularLocation>
</comment>
<feature type="region of interest" description="Disordered" evidence="8">
    <location>
        <begin position="345"/>
        <end position="370"/>
    </location>
</feature>